<dbReference type="InterPro" id="IPR023214">
    <property type="entry name" value="HAD_sf"/>
</dbReference>
<dbReference type="GO" id="GO:0005507">
    <property type="term" value="F:copper ion binding"/>
    <property type="evidence" value="ECO:0007669"/>
    <property type="project" value="InterPro"/>
</dbReference>
<evidence type="ECO:0000256" key="4">
    <source>
        <dbReference type="ARBA" id="ARBA00022448"/>
    </source>
</evidence>
<dbReference type="Gene3D" id="3.30.70.100">
    <property type="match status" value="2"/>
</dbReference>
<dbReference type="PROSITE" id="PS01047">
    <property type="entry name" value="HMA_1"/>
    <property type="match status" value="2"/>
</dbReference>
<protein>
    <recommendedName>
        <fullName evidence="3">P-type Cu(+) transporter</fullName>
        <ecNumber evidence="3">7.2.2.8</ecNumber>
    </recommendedName>
    <alternativeName>
        <fullName evidence="16">Protein HEAVY METAL ATPASE 5</fullName>
    </alternativeName>
</protein>
<evidence type="ECO:0000256" key="13">
    <source>
        <dbReference type="ARBA" id="ARBA00022989"/>
    </source>
</evidence>
<proteinExistence type="inferred from homology"/>
<feature type="compositionally biased region" description="Low complexity" evidence="17">
    <location>
        <begin position="1140"/>
        <end position="1173"/>
    </location>
</feature>
<keyword evidence="4" id="KW-0813">Transport</keyword>
<dbReference type="PANTHER" id="PTHR43520:SF8">
    <property type="entry name" value="P-TYPE CU(+) TRANSPORTER"/>
    <property type="match status" value="1"/>
</dbReference>
<evidence type="ECO:0000256" key="6">
    <source>
        <dbReference type="ARBA" id="ARBA00022723"/>
    </source>
</evidence>
<dbReference type="GO" id="GO:0016887">
    <property type="term" value="F:ATP hydrolysis activity"/>
    <property type="evidence" value="ECO:0007669"/>
    <property type="project" value="InterPro"/>
</dbReference>
<name>A0A383VTJ1_TETOB</name>
<evidence type="ECO:0000256" key="15">
    <source>
        <dbReference type="ARBA" id="ARBA00023136"/>
    </source>
</evidence>
<evidence type="ECO:0000256" key="17">
    <source>
        <dbReference type="SAM" id="MobiDB-lite"/>
    </source>
</evidence>
<evidence type="ECO:0000256" key="7">
    <source>
        <dbReference type="ARBA" id="ARBA00022737"/>
    </source>
</evidence>
<feature type="region of interest" description="Disordered" evidence="17">
    <location>
        <begin position="182"/>
        <end position="217"/>
    </location>
</feature>
<keyword evidence="6" id="KW-0479">Metal-binding</keyword>
<dbReference type="InterPro" id="IPR059000">
    <property type="entry name" value="ATPase_P-type_domA"/>
</dbReference>
<dbReference type="STRING" id="3088.A0A383VTJ1"/>
<feature type="transmembrane region" description="Helical" evidence="18">
    <location>
        <begin position="492"/>
        <end position="513"/>
    </location>
</feature>
<accession>A0A383VTJ1</accession>
<reference evidence="20 21" key="1">
    <citation type="submission" date="2016-10" db="EMBL/GenBank/DDBJ databases">
        <authorList>
            <person name="Cai Z."/>
        </authorList>
    </citation>
    <scope>NUCLEOTIDE SEQUENCE [LARGE SCALE GENOMIC DNA]</scope>
</reference>
<dbReference type="NCBIfam" id="TIGR00003">
    <property type="entry name" value="copper ion binding protein"/>
    <property type="match status" value="1"/>
</dbReference>
<dbReference type="InterPro" id="IPR008250">
    <property type="entry name" value="ATPase_P-typ_transduc_dom_A_sf"/>
</dbReference>
<dbReference type="InterPro" id="IPR017969">
    <property type="entry name" value="Heavy-metal-associated_CS"/>
</dbReference>
<comment type="subcellular location">
    <subcellularLocation>
        <location evidence="1">Endomembrane system</location>
        <topology evidence="1">Multi-pass membrane protein</topology>
    </subcellularLocation>
</comment>
<dbReference type="Pfam" id="PF00702">
    <property type="entry name" value="Hydrolase"/>
    <property type="match status" value="1"/>
</dbReference>
<dbReference type="InterPro" id="IPR006122">
    <property type="entry name" value="HMA_Cu_ion-bd"/>
</dbReference>
<gene>
    <name evidence="20" type="ORF">BQ4739_LOCUS8584</name>
</gene>
<dbReference type="InterPro" id="IPR006121">
    <property type="entry name" value="HMA_dom"/>
</dbReference>
<keyword evidence="12" id="KW-1278">Translocase</keyword>
<dbReference type="EMBL" id="FNXT01000845">
    <property type="protein sequence ID" value="SZX68213.1"/>
    <property type="molecule type" value="Genomic_DNA"/>
</dbReference>
<dbReference type="PRINTS" id="PR00119">
    <property type="entry name" value="CATATPASE"/>
</dbReference>
<dbReference type="GO" id="GO:0043682">
    <property type="term" value="F:P-type divalent copper transporter activity"/>
    <property type="evidence" value="ECO:0007669"/>
    <property type="project" value="TreeGrafter"/>
</dbReference>
<dbReference type="NCBIfam" id="TIGR01494">
    <property type="entry name" value="ATPase_P-type"/>
    <property type="match status" value="2"/>
</dbReference>
<dbReference type="SUPFAM" id="SSF81653">
    <property type="entry name" value="Calcium ATPase, transduction domain A"/>
    <property type="match status" value="1"/>
</dbReference>
<dbReference type="FunFam" id="3.30.70.100:FF:000001">
    <property type="entry name" value="ATPase copper transporting beta"/>
    <property type="match status" value="1"/>
</dbReference>
<evidence type="ECO:0000256" key="9">
    <source>
        <dbReference type="ARBA" id="ARBA00022796"/>
    </source>
</evidence>
<feature type="region of interest" description="Disordered" evidence="17">
    <location>
        <begin position="1138"/>
        <end position="1174"/>
    </location>
</feature>
<dbReference type="PRINTS" id="PR00120">
    <property type="entry name" value="HATPASE"/>
</dbReference>
<evidence type="ECO:0000259" key="19">
    <source>
        <dbReference type="PROSITE" id="PS50846"/>
    </source>
</evidence>
<evidence type="ECO:0000256" key="18">
    <source>
        <dbReference type="SAM" id="Phobius"/>
    </source>
</evidence>
<feature type="transmembrane region" description="Helical" evidence="18">
    <location>
        <begin position="525"/>
        <end position="551"/>
    </location>
</feature>
<keyword evidence="15 18" id="KW-0472">Membrane</keyword>
<keyword evidence="8" id="KW-0547">Nucleotide-binding</keyword>
<dbReference type="CDD" id="cd02094">
    <property type="entry name" value="P-type_ATPase_Cu-like"/>
    <property type="match status" value="1"/>
</dbReference>
<sequence>MGDPGAGCTCSHLLVRGSSTPVLSLCVCQCSGCSCNGREAIEQARQLVSQLSQPAAALCYQAADSSAMRSGSALAAATALLQDQQLQVIAARVDWVTATLEVMLPRTATAAQQQVSALLDPYRMLFKSGPRSASSAAAAAAQQQGSLLLGRSPSSSYDELAARADSPAALLGSLLANAPSLARTPSRGLQSPVHRQQQQQQQQQQARDLLPPLSPARTPKQQLEHVAITVAPKSAAAAAAAAANGIVLQQSSTATATYEVSGMSCGSCAAALEGGLLKQPGVTAATANFLTGSLTVTFDQSLTSADAVAEAADDLGYPAKLQQVQQQARKGPASAAAAAAAAAGEPAGAAAAAVGRDETLQLTVGGMSCASCVGSVEEAVKRLPGVQSVSVSLLTQQATVVFDTAGPSGPRDVLEAIEGVGFDAALAQSALAGLAGGPSGPMEREARLWRKRLLLGSVFALPVALVGMSSMLPGLGMEWWERGPKVVGGLPYIWLAEAILAAVVQVLVGAPFYRQAWHGLKYGSANMGLLVALGTTAAFADSLFSMALAAADPSYQGHVYFESSVLILVFVCAGKYIEAKAKARTSDAVRGLLQLGAKSAVLLTLGDDGESVVSAREIPAELIQIGDVLRVTPGATVPADGVVVYGASAVDESMLTGEAMPVTKRPGDGVIGGTVNGTGLLHIQATRVGADTTLSSIVRLVAAAQAHKAPIQALADTIASWFVPTVVALAMLTFATWLYLGLSNKLDPSALPPGTSPFLLALLHTVAVLVIACPCALGLATPTVVMVATGVAARLGVLIKGGSTLELAHRTKVVVFDKTGTLTTGKPSVQQVVFVSDGMPIEPQDTQQQQQQQQHAMNGTSSCCKAKAMKAESDTSYSSSSSSCLEKQQRSLLALIAAVEAGSEHPLARAVVQHVAALGIAAAEAGGRLEDFAAQPGRGVSCMFVPAAAAAGDHATAISAAATAATAAGAAGDRPSTCCNGSAAGPDSSPAADHSAAALSNGCCSKRDSSDPAAAAAAAAIPVVIGNISWIEDCGVELSAAVRQKKAQLEGSGATVMLAAVGGSVAAMLAVADTIKPEAPAVLAALQQRGMQCWMITGDSRRAALVLAAQLGIPASHVVAEALPATKLEMVQQLKAGTAGSSSSSSSGPGGCCKPAAGASASSSSSSSSSKGGDSWWSRCFGTGRSGITAGSKGGSSSGQQQQQQRCVVAMVGDGINDSPALSEADVGIAIGSGTDVAMEAADVVLMRSHLSDVVVAFDISRRAFRRMQLNFLWAFGYNVLAIPVAAGVLYPISHQLMPPWIAAVAMAASSVSVVASSLLLRLYRRPKGLDG</sequence>
<evidence type="ECO:0000256" key="8">
    <source>
        <dbReference type="ARBA" id="ARBA00022741"/>
    </source>
</evidence>
<dbReference type="Pfam" id="PF00122">
    <property type="entry name" value="E1-E2_ATPase"/>
    <property type="match status" value="1"/>
</dbReference>
<keyword evidence="14" id="KW-0186">Copper</keyword>
<dbReference type="GO" id="GO:0055070">
    <property type="term" value="P:copper ion homeostasis"/>
    <property type="evidence" value="ECO:0007669"/>
    <property type="project" value="TreeGrafter"/>
</dbReference>
<feature type="domain" description="HMA" evidence="19">
    <location>
        <begin position="254"/>
        <end position="320"/>
    </location>
</feature>
<dbReference type="InterPro" id="IPR023299">
    <property type="entry name" value="ATPase_P-typ_cyto_dom_N"/>
</dbReference>
<feature type="domain" description="HMA" evidence="19">
    <location>
        <begin position="358"/>
        <end position="425"/>
    </location>
</feature>
<dbReference type="PROSITE" id="PS00154">
    <property type="entry name" value="ATPASE_E1_E2"/>
    <property type="match status" value="1"/>
</dbReference>
<keyword evidence="5 18" id="KW-0812">Transmembrane</keyword>
<evidence type="ECO:0000313" key="21">
    <source>
        <dbReference type="Proteomes" id="UP000256970"/>
    </source>
</evidence>
<keyword evidence="13 18" id="KW-1133">Transmembrane helix</keyword>
<evidence type="ECO:0000256" key="14">
    <source>
        <dbReference type="ARBA" id="ARBA00023008"/>
    </source>
</evidence>
<keyword evidence="9" id="KW-0187">Copper transport</keyword>
<feature type="transmembrane region" description="Helical" evidence="18">
    <location>
        <begin position="1300"/>
        <end position="1321"/>
    </location>
</feature>
<feature type="transmembrane region" description="Helical" evidence="18">
    <location>
        <begin position="1272"/>
        <end position="1294"/>
    </location>
</feature>
<evidence type="ECO:0000256" key="5">
    <source>
        <dbReference type="ARBA" id="ARBA00022692"/>
    </source>
</evidence>
<dbReference type="InterPro" id="IPR036412">
    <property type="entry name" value="HAD-like_sf"/>
</dbReference>
<dbReference type="Pfam" id="PF00403">
    <property type="entry name" value="HMA"/>
    <property type="match status" value="2"/>
</dbReference>
<evidence type="ECO:0000256" key="1">
    <source>
        <dbReference type="ARBA" id="ARBA00004127"/>
    </source>
</evidence>
<feature type="compositionally biased region" description="Low complexity" evidence="17">
    <location>
        <begin position="196"/>
        <end position="205"/>
    </location>
</feature>
<dbReference type="InterPro" id="IPR023298">
    <property type="entry name" value="ATPase_P-typ_TM_dom_sf"/>
</dbReference>
<dbReference type="CDD" id="cd00371">
    <property type="entry name" value="HMA"/>
    <property type="match status" value="2"/>
</dbReference>
<evidence type="ECO:0000256" key="12">
    <source>
        <dbReference type="ARBA" id="ARBA00022967"/>
    </source>
</evidence>
<dbReference type="Gene3D" id="3.40.50.1000">
    <property type="entry name" value="HAD superfamily/HAD-like"/>
    <property type="match status" value="2"/>
</dbReference>
<feature type="transmembrane region" description="Helical" evidence="18">
    <location>
        <begin position="718"/>
        <end position="740"/>
    </location>
</feature>
<keyword evidence="21" id="KW-1185">Reference proteome</keyword>
<feature type="transmembrane region" description="Helical" evidence="18">
    <location>
        <begin position="453"/>
        <end position="472"/>
    </location>
</feature>
<keyword evidence="10" id="KW-0067">ATP-binding</keyword>
<dbReference type="PROSITE" id="PS50846">
    <property type="entry name" value="HMA_2"/>
    <property type="match status" value="2"/>
</dbReference>
<dbReference type="InterPro" id="IPR001757">
    <property type="entry name" value="P_typ_ATPase"/>
</dbReference>
<dbReference type="GO" id="GO:0016020">
    <property type="term" value="C:membrane"/>
    <property type="evidence" value="ECO:0007669"/>
    <property type="project" value="InterPro"/>
</dbReference>
<evidence type="ECO:0000256" key="10">
    <source>
        <dbReference type="ARBA" id="ARBA00022840"/>
    </source>
</evidence>
<dbReference type="SUPFAM" id="SSF81665">
    <property type="entry name" value="Calcium ATPase, transmembrane domain M"/>
    <property type="match status" value="1"/>
</dbReference>
<keyword evidence="7" id="KW-0677">Repeat</keyword>
<dbReference type="Gene3D" id="3.40.1110.10">
    <property type="entry name" value="Calcium-transporting ATPase, cytoplasmic domain N"/>
    <property type="match status" value="2"/>
</dbReference>
<feature type="transmembrane region" description="Helical" evidence="18">
    <location>
        <begin position="557"/>
        <end position="577"/>
    </location>
</feature>
<dbReference type="SUPFAM" id="SSF56784">
    <property type="entry name" value="HAD-like"/>
    <property type="match status" value="2"/>
</dbReference>
<evidence type="ECO:0000256" key="2">
    <source>
        <dbReference type="ARBA" id="ARBA00006024"/>
    </source>
</evidence>
<evidence type="ECO:0000256" key="11">
    <source>
        <dbReference type="ARBA" id="ARBA00022842"/>
    </source>
</evidence>
<keyword evidence="9" id="KW-0406">Ion transport</keyword>
<comment type="similarity">
    <text evidence="2">Belongs to the cation transport ATPase (P-type) (TC 3.A.3) family. Type IB subfamily.</text>
</comment>
<evidence type="ECO:0000256" key="16">
    <source>
        <dbReference type="ARBA" id="ARBA00077729"/>
    </source>
</evidence>
<dbReference type="EC" id="7.2.2.8" evidence="3"/>
<evidence type="ECO:0000313" key="20">
    <source>
        <dbReference type="EMBL" id="SZX68213.1"/>
    </source>
</evidence>
<dbReference type="InterPro" id="IPR018303">
    <property type="entry name" value="ATPase_P-typ_P_site"/>
</dbReference>
<dbReference type="PANTHER" id="PTHR43520">
    <property type="entry name" value="ATP7, ISOFORM B"/>
    <property type="match status" value="1"/>
</dbReference>
<dbReference type="GO" id="GO:0140581">
    <property type="term" value="F:P-type monovalent copper transporter activity"/>
    <property type="evidence" value="ECO:0007669"/>
    <property type="project" value="UniProtKB-EC"/>
</dbReference>
<organism evidence="20 21">
    <name type="scientific">Tetradesmus obliquus</name>
    <name type="common">Green alga</name>
    <name type="synonym">Acutodesmus obliquus</name>
    <dbReference type="NCBI Taxonomy" id="3088"/>
    <lineage>
        <taxon>Eukaryota</taxon>
        <taxon>Viridiplantae</taxon>
        <taxon>Chlorophyta</taxon>
        <taxon>core chlorophytes</taxon>
        <taxon>Chlorophyceae</taxon>
        <taxon>CS clade</taxon>
        <taxon>Sphaeropleales</taxon>
        <taxon>Scenedesmaceae</taxon>
        <taxon>Tetradesmus</taxon>
    </lineage>
</organism>
<evidence type="ECO:0000256" key="3">
    <source>
        <dbReference type="ARBA" id="ARBA00012517"/>
    </source>
</evidence>
<dbReference type="GO" id="GO:0012505">
    <property type="term" value="C:endomembrane system"/>
    <property type="evidence" value="ECO:0007669"/>
    <property type="project" value="UniProtKB-SubCell"/>
</dbReference>
<dbReference type="GO" id="GO:0005524">
    <property type="term" value="F:ATP binding"/>
    <property type="evidence" value="ECO:0007669"/>
    <property type="project" value="UniProtKB-KW"/>
</dbReference>
<keyword evidence="11" id="KW-0460">Magnesium</keyword>
<dbReference type="FunFam" id="3.30.70.100:FF:000033">
    <property type="entry name" value="Copper-transporting ATPase HMA5"/>
    <property type="match status" value="1"/>
</dbReference>
<dbReference type="Proteomes" id="UP000256970">
    <property type="component" value="Unassembled WGS sequence"/>
</dbReference>
<dbReference type="Gene3D" id="2.70.150.10">
    <property type="entry name" value="Calcium-transporting ATPase, cytoplasmic transduction domain A"/>
    <property type="match status" value="1"/>
</dbReference>
<dbReference type="InterPro" id="IPR036163">
    <property type="entry name" value="HMA_dom_sf"/>
</dbReference>
<dbReference type="FunFam" id="2.70.150.10:FF:000002">
    <property type="entry name" value="Copper-transporting ATPase 1, putative"/>
    <property type="match status" value="1"/>
</dbReference>
<feature type="transmembrane region" description="Helical" evidence="18">
    <location>
        <begin position="760"/>
        <end position="793"/>
    </location>
</feature>
<dbReference type="SUPFAM" id="SSF55008">
    <property type="entry name" value="HMA, heavy metal-associated domain"/>
    <property type="match status" value="2"/>
</dbReference>